<accession>A0ABS1TIE3</accession>
<name>A0ABS1TIE3_9BACI</name>
<organism evidence="1 2">
    <name type="scientific">Neobacillus paridis</name>
    <dbReference type="NCBI Taxonomy" id="2803862"/>
    <lineage>
        <taxon>Bacteria</taxon>
        <taxon>Bacillati</taxon>
        <taxon>Bacillota</taxon>
        <taxon>Bacilli</taxon>
        <taxon>Bacillales</taxon>
        <taxon>Bacillaceae</taxon>
        <taxon>Neobacillus</taxon>
    </lineage>
</organism>
<proteinExistence type="predicted"/>
<evidence type="ECO:0000313" key="2">
    <source>
        <dbReference type="Proteomes" id="UP000623967"/>
    </source>
</evidence>
<comment type="caution">
    <text evidence="1">The sequence shown here is derived from an EMBL/GenBank/DDBJ whole genome shotgun (WGS) entry which is preliminary data.</text>
</comment>
<keyword evidence="2" id="KW-1185">Reference proteome</keyword>
<dbReference type="RefSeq" id="WP_202652055.1">
    <property type="nucleotide sequence ID" value="NZ_JAESWB010000025.1"/>
</dbReference>
<dbReference type="InterPro" id="IPR057895">
    <property type="entry name" value="Mom"/>
</dbReference>
<dbReference type="EMBL" id="JAESWB010000025">
    <property type="protein sequence ID" value="MBL4951082.1"/>
    <property type="molecule type" value="Genomic_DNA"/>
</dbReference>
<reference evidence="1 2" key="1">
    <citation type="submission" date="2021-01" db="EMBL/GenBank/DDBJ databases">
        <title>Genome public.</title>
        <authorList>
            <person name="Liu C."/>
            <person name="Sun Q."/>
        </authorList>
    </citation>
    <scope>NUCLEOTIDE SEQUENCE [LARGE SCALE GENOMIC DNA]</scope>
    <source>
        <strain evidence="1 2">YIM B02564</strain>
    </source>
</reference>
<sequence>MIQISKIKSFIQEEHLTKDLYHVKEVELELVKQICREKHYLHRVPSIVASYGLYRNELLMGIITFGVPPSPYLMKICGEEYKKSVLELNRLWCFDESPRNSESFLISQGIKLLKRDKPEIKILVSFADTREGHLGYIYQATNWNFTGWSIPGGGSIVIDGKEYHPKNLNNKYNTSDLNKLKEILGTQNIFYRPRSKKCRYVKFISDKRENKKLASLCKYPIQDGYPKTLPDEIEYKTKRQKLMDKKADDM</sequence>
<evidence type="ECO:0000313" key="1">
    <source>
        <dbReference type="EMBL" id="MBL4951082.1"/>
    </source>
</evidence>
<dbReference type="Pfam" id="PF25680">
    <property type="entry name" value="Mom"/>
    <property type="match status" value="1"/>
</dbReference>
<protein>
    <recommendedName>
        <fullName evidence="3">DUF4338 domain-containing protein</fullName>
    </recommendedName>
</protein>
<gene>
    <name evidence="1" type="ORF">JK635_02355</name>
</gene>
<evidence type="ECO:0008006" key="3">
    <source>
        <dbReference type="Google" id="ProtNLM"/>
    </source>
</evidence>
<dbReference type="Proteomes" id="UP000623967">
    <property type="component" value="Unassembled WGS sequence"/>
</dbReference>